<reference evidence="3" key="1">
    <citation type="journal article" date="2017" name="Nat. Microbiol.">
        <title>Global analysis of biosynthetic gene clusters reveals vast potential of secondary metabolite production in Penicillium species.</title>
        <authorList>
            <person name="Nielsen J.C."/>
            <person name="Grijseels S."/>
            <person name="Prigent S."/>
            <person name="Ji B."/>
            <person name="Dainat J."/>
            <person name="Nielsen K.F."/>
            <person name="Frisvad J.C."/>
            <person name="Workman M."/>
            <person name="Nielsen J."/>
        </authorList>
    </citation>
    <scope>NUCLEOTIDE SEQUENCE [LARGE SCALE GENOMIC DNA]</scope>
    <source>
        <strain evidence="3">IBT 11843</strain>
    </source>
</reference>
<protein>
    <submittedName>
        <fullName evidence="2">Uncharacterized protein</fullName>
    </submittedName>
</protein>
<dbReference type="OrthoDB" id="10580449at2759"/>
<sequence length="312" mass="35004">MSDEGDQDGGQWSPPGLPPYAVMQAAGWRVVDEDYTADLSFLHSTMDRAWPYPWVLAAQQRLKSYPSLEAKMRALIMGLDGPPGFEESSERPDSEASDKAARMRPRHILQTVPVHTRSSSPRDSASVSDTTDSDITTISNFPQVPLATELWGNILALNPDPIHKTLWESTLGFNDKSQSMDIDSLIKSLKKRYMAQEETTSPNDAERLSYPASTEPTPEHQAIWGHILKLMISLKWLLERLIFFDKASPMARMAVFIFENERIPLWGNPIDALPTPGHVAMFTQFGAPALPSDIQYSLFENAVMERGIPNYR</sequence>
<feature type="compositionally biased region" description="Basic and acidic residues" evidence="1">
    <location>
        <begin position="88"/>
        <end position="101"/>
    </location>
</feature>
<comment type="caution">
    <text evidence="2">The sequence shown here is derived from an EMBL/GenBank/DDBJ whole genome shotgun (WGS) entry which is preliminary data.</text>
</comment>
<dbReference type="Proteomes" id="UP000191522">
    <property type="component" value="Unassembled WGS sequence"/>
</dbReference>
<keyword evidence="3" id="KW-1185">Reference proteome</keyword>
<gene>
    <name evidence="2" type="ORF">PENDEC_c014G02703</name>
</gene>
<organism evidence="2 3">
    <name type="scientific">Penicillium decumbens</name>
    <dbReference type="NCBI Taxonomy" id="69771"/>
    <lineage>
        <taxon>Eukaryota</taxon>
        <taxon>Fungi</taxon>
        <taxon>Dikarya</taxon>
        <taxon>Ascomycota</taxon>
        <taxon>Pezizomycotina</taxon>
        <taxon>Eurotiomycetes</taxon>
        <taxon>Eurotiomycetidae</taxon>
        <taxon>Eurotiales</taxon>
        <taxon>Aspergillaceae</taxon>
        <taxon>Penicillium</taxon>
    </lineage>
</organism>
<evidence type="ECO:0000313" key="3">
    <source>
        <dbReference type="Proteomes" id="UP000191522"/>
    </source>
</evidence>
<name>A0A1V6P9N2_PENDC</name>
<feature type="compositionally biased region" description="Low complexity" evidence="1">
    <location>
        <begin position="117"/>
        <end position="134"/>
    </location>
</feature>
<evidence type="ECO:0000313" key="2">
    <source>
        <dbReference type="EMBL" id="OQD73739.1"/>
    </source>
</evidence>
<evidence type="ECO:0000256" key="1">
    <source>
        <dbReference type="SAM" id="MobiDB-lite"/>
    </source>
</evidence>
<dbReference type="AlphaFoldDB" id="A0A1V6P9N2"/>
<proteinExistence type="predicted"/>
<feature type="region of interest" description="Disordered" evidence="1">
    <location>
        <begin position="81"/>
        <end position="134"/>
    </location>
</feature>
<accession>A0A1V6P9N2</accession>
<dbReference type="EMBL" id="MDYL01000014">
    <property type="protein sequence ID" value="OQD73739.1"/>
    <property type="molecule type" value="Genomic_DNA"/>
</dbReference>